<feature type="chain" id="PRO_5043169999" description="Cytochrome P450" evidence="13">
    <location>
        <begin position="30"/>
        <end position="586"/>
    </location>
</feature>
<comment type="similarity">
    <text evidence="2 11">Belongs to the cytochrome P450 family.</text>
</comment>
<evidence type="ECO:0000256" key="5">
    <source>
        <dbReference type="ARBA" id="ARBA00022723"/>
    </source>
</evidence>
<protein>
    <recommendedName>
        <fullName evidence="16">Cytochrome P450</fullName>
    </recommendedName>
</protein>
<dbReference type="GO" id="GO:0005506">
    <property type="term" value="F:iron ion binding"/>
    <property type="evidence" value="ECO:0007669"/>
    <property type="project" value="InterPro"/>
</dbReference>
<dbReference type="CDD" id="cd11072">
    <property type="entry name" value="CYP71-like"/>
    <property type="match status" value="1"/>
</dbReference>
<evidence type="ECO:0000256" key="10">
    <source>
        <dbReference type="PIRSR" id="PIRSR602401-1"/>
    </source>
</evidence>
<accession>A0A3B5YSZ0</accession>
<dbReference type="EnsemblPlants" id="TraesCS1B02G064800.1">
    <property type="protein sequence ID" value="TraesCS1B02G064800.1"/>
    <property type="gene ID" value="TraesCS1B02G064800"/>
</dbReference>
<dbReference type="Gramene" id="TraesCS1B03G0158000.1">
    <property type="protein sequence ID" value="TraesCS1B03G0158000.1.CDS"/>
    <property type="gene ID" value="TraesCS1B03G0158000"/>
</dbReference>
<keyword evidence="4 12" id="KW-0812">Transmembrane</keyword>
<evidence type="ECO:0000256" key="4">
    <source>
        <dbReference type="ARBA" id="ARBA00022692"/>
    </source>
</evidence>
<evidence type="ECO:0000256" key="7">
    <source>
        <dbReference type="ARBA" id="ARBA00023002"/>
    </source>
</evidence>
<proteinExistence type="inferred from homology"/>
<evidence type="ECO:0008006" key="16">
    <source>
        <dbReference type="Google" id="ProtNLM"/>
    </source>
</evidence>
<comment type="cofactor">
    <cofactor evidence="1 10">
        <name>heme</name>
        <dbReference type="ChEBI" id="CHEBI:30413"/>
    </cofactor>
</comment>
<name>A0A3B5YSZ0_WHEAT</name>
<evidence type="ECO:0000256" key="13">
    <source>
        <dbReference type="SAM" id="SignalP"/>
    </source>
</evidence>
<dbReference type="Proteomes" id="UP000019116">
    <property type="component" value="Chromosome 1B"/>
</dbReference>
<reference evidence="14" key="1">
    <citation type="submission" date="2018-08" db="EMBL/GenBank/DDBJ databases">
        <authorList>
            <person name="Rossello M."/>
        </authorList>
    </citation>
    <scope>NUCLEOTIDE SEQUENCE [LARGE SCALE GENOMIC DNA]</scope>
    <source>
        <strain evidence="14">cv. Chinese Spring</strain>
    </source>
</reference>
<evidence type="ECO:0000256" key="11">
    <source>
        <dbReference type="RuleBase" id="RU000461"/>
    </source>
</evidence>
<dbReference type="InterPro" id="IPR017972">
    <property type="entry name" value="Cyt_P450_CS"/>
</dbReference>
<dbReference type="Gene3D" id="1.10.630.10">
    <property type="entry name" value="Cytochrome P450"/>
    <property type="match status" value="1"/>
</dbReference>
<evidence type="ECO:0000313" key="15">
    <source>
        <dbReference type="Proteomes" id="UP000019116"/>
    </source>
</evidence>
<dbReference type="SUPFAM" id="SSF48264">
    <property type="entry name" value="Cytochrome P450"/>
    <property type="match status" value="1"/>
</dbReference>
<keyword evidence="13" id="KW-0732">Signal</keyword>
<dbReference type="OMA" id="PYWLHAR"/>
<evidence type="ECO:0000256" key="8">
    <source>
        <dbReference type="ARBA" id="ARBA00023004"/>
    </source>
</evidence>
<dbReference type="InterPro" id="IPR001128">
    <property type="entry name" value="Cyt_P450"/>
</dbReference>
<dbReference type="PROSITE" id="PS00086">
    <property type="entry name" value="CYTOCHROME_P450"/>
    <property type="match status" value="1"/>
</dbReference>
<dbReference type="RefSeq" id="XP_044364075.1">
    <property type="nucleotide sequence ID" value="XM_044508140.1"/>
</dbReference>
<keyword evidence="6 12" id="KW-1133">Transmembrane helix</keyword>
<evidence type="ECO:0000256" key="3">
    <source>
        <dbReference type="ARBA" id="ARBA00022617"/>
    </source>
</evidence>
<keyword evidence="3 10" id="KW-0349">Heme</keyword>
<dbReference type="Gramene" id="TraesCS1B02G064800.1">
    <property type="protein sequence ID" value="TraesCS1B02G064800.1"/>
    <property type="gene ID" value="TraesCS1B02G064800"/>
</dbReference>
<dbReference type="GeneID" id="123086377"/>
<gene>
    <name evidence="14" type="primary">LOC123086377</name>
</gene>
<dbReference type="PANTHER" id="PTHR47955">
    <property type="entry name" value="CYTOCHROME P450 FAMILY 71 PROTEIN"/>
    <property type="match status" value="1"/>
</dbReference>
<keyword evidence="12" id="KW-0472">Membrane</keyword>
<evidence type="ECO:0000256" key="9">
    <source>
        <dbReference type="ARBA" id="ARBA00023033"/>
    </source>
</evidence>
<evidence type="ECO:0000256" key="12">
    <source>
        <dbReference type="SAM" id="Phobius"/>
    </source>
</evidence>
<dbReference type="PRINTS" id="PR00385">
    <property type="entry name" value="P450"/>
</dbReference>
<keyword evidence="15" id="KW-1185">Reference proteome</keyword>
<dbReference type="Pfam" id="PF00067">
    <property type="entry name" value="p450"/>
    <property type="match status" value="1"/>
</dbReference>
<evidence type="ECO:0000256" key="6">
    <source>
        <dbReference type="ARBA" id="ARBA00022989"/>
    </source>
</evidence>
<keyword evidence="8 10" id="KW-0408">Iron</keyword>
<organism evidence="14">
    <name type="scientific">Triticum aestivum</name>
    <name type="common">Wheat</name>
    <dbReference type="NCBI Taxonomy" id="4565"/>
    <lineage>
        <taxon>Eukaryota</taxon>
        <taxon>Viridiplantae</taxon>
        <taxon>Streptophyta</taxon>
        <taxon>Embryophyta</taxon>
        <taxon>Tracheophyta</taxon>
        <taxon>Spermatophyta</taxon>
        <taxon>Magnoliopsida</taxon>
        <taxon>Liliopsida</taxon>
        <taxon>Poales</taxon>
        <taxon>Poaceae</taxon>
        <taxon>BOP clade</taxon>
        <taxon>Pooideae</taxon>
        <taxon>Triticodae</taxon>
        <taxon>Triticeae</taxon>
        <taxon>Triticinae</taxon>
        <taxon>Triticum</taxon>
    </lineage>
</organism>
<dbReference type="OrthoDB" id="1470350at2759"/>
<feature type="transmembrane region" description="Helical" evidence="12">
    <location>
        <begin position="59"/>
        <end position="79"/>
    </location>
</feature>
<feature type="signal peptide" evidence="13">
    <location>
        <begin position="1"/>
        <end position="29"/>
    </location>
</feature>
<reference evidence="14" key="2">
    <citation type="submission" date="2018-10" db="UniProtKB">
        <authorList>
            <consortium name="EnsemblPlants"/>
        </authorList>
    </citation>
    <scope>IDENTIFICATION</scope>
</reference>
<dbReference type="SMR" id="A0A3B5YSZ0"/>
<dbReference type="AlphaFoldDB" id="A0A3B5YSZ0"/>
<sequence>MTDRSRHYRASASHLLLIVAVCSIRQIRPADLQQAAPLPTSTANPTDGSKRERPAMEDAVLLTVAITVSILCCTLLLRAARSHHSNSKLVTTVPPPSPWRLPLVGNLHQLAGGRLPHRTLAALAAAHGPVMLLRLGQVPAVVVSSPDAAREVMLEQDHVFATRPSLAIPSKLFYGCTDVAFAPDGPYWLHARKTCVLHLLSPARVRAYRAVREEEVGALLDKVRRQARVVNLSELLAGFAKDVIGRIVFGASAATRADRWGAKVDALLEEGNALLGTFHVGDYFPRLAWVGALDGTDAKVGKAFDRIDAVLEEIVDAVERRMGRVHGGDALGLHDSTFVDVLLSLGNNTSGNGTGGASPERRFTRDNVKGLLANLFGAGADSTIIVLEWAMAELLRNKEAMEKLQDELRSRSVSTNSDMITEEDLQGMVYLKAVIKETMRLHPPGPLLIPREAMESARIQQYDVPSKTMVIVNAWAIGRDPGSWESPEEFRPERFLGTGGEVDFRGRHFQLVPFGSGRRVCPGINFTMSIMEVAIANLVGRFDWALPEGAAAAVDMEEAPGITSRKRVPLHVLATPRAQASCNHDV</sequence>
<dbReference type="GO" id="GO:0016705">
    <property type="term" value="F:oxidoreductase activity, acting on paired donors, with incorporation or reduction of molecular oxygen"/>
    <property type="evidence" value="ECO:0007669"/>
    <property type="project" value="InterPro"/>
</dbReference>
<dbReference type="InterPro" id="IPR002401">
    <property type="entry name" value="Cyt_P450_E_grp-I"/>
</dbReference>
<evidence type="ECO:0000256" key="2">
    <source>
        <dbReference type="ARBA" id="ARBA00010617"/>
    </source>
</evidence>
<evidence type="ECO:0000256" key="1">
    <source>
        <dbReference type="ARBA" id="ARBA00001971"/>
    </source>
</evidence>
<feature type="binding site" description="axial binding residue" evidence="10">
    <location>
        <position position="521"/>
    </location>
    <ligand>
        <name>heme</name>
        <dbReference type="ChEBI" id="CHEBI:30413"/>
    </ligand>
    <ligandPart>
        <name>Fe</name>
        <dbReference type="ChEBI" id="CHEBI:18248"/>
    </ligandPart>
</feature>
<keyword evidence="7 11" id="KW-0560">Oxidoreductase</keyword>
<evidence type="ECO:0000313" key="14">
    <source>
        <dbReference type="EnsemblPlants" id="TraesCS1B02G064800.1"/>
    </source>
</evidence>
<dbReference type="PANTHER" id="PTHR47955:SF19">
    <property type="entry name" value="CYTOCHROME P450 71A9-LIKE ISOFORM X1"/>
    <property type="match status" value="1"/>
</dbReference>
<keyword evidence="9 11" id="KW-0503">Monooxygenase</keyword>
<dbReference type="FunFam" id="1.10.630.10:FF:000043">
    <property type="entry name" value="Cytochrome P450 99A2"/>
    <property type="match status" value="1"/>
</dbReference>
<dbReference type="STRING" id="4565.A0A3B5YSZ0"/>
<dbReference type="InterPro" id="IPR036396">
    <property type="entry name" value="Cyt_P450_sf"/>
</dbReference>
<dbReference type="GO" id="GO:0020037">
    <property type="term" value="F:heme binding"/>
    <property type="evidence" value="ECO:0007669"/>
    <property type="project" value="InterPro"/>
</dbReference>
<keyword evidence="5 10" id="KW-0479">Metal-binding</keyword>
<dbReference type="PRINTS" id="PR00463">
    <property type="entry name" value="EP450I"/>
</dbReference>
<dbReference type="GO" id="GO:0004497">
    <property type="term" value="F:monooxygenase activity"/>
    <property type="evidence" value="ECO:0007669"/>
    <property type="project" value="UniProtKB-KW"/>
</dbReference>